<feature type="transmembrane region" description="Helical" evidence="2">
    <location>
        <begin position="50"/>
        <end position="78"/>
    </location>
</feature>
<evidence type="ECO:0000256" key="1">
    <source>
        <dbReference type="SAM" id="MobiDB-lite"/>
    </source>
</evidence>
<gene>
    <name evidence="4" type="ORF">GDO54_017248</name>
</gene>
<feature type="compositionally biased region" description="Acidic residues" evidence="1">
    <location>
        <begin position="121"/>
        <end position="148"/>
    </location>
</feature>
<proteinExistence type="predicted"/>
<feature type="compositionally biased region" description="Basic and acidic residues" evidence="1">
    <location>
        <begin position="149"/>
        <end position="174"/>
    </location>
</feature>
<accession>A0AAV3A1Q1</accession>
<keyword evidence="2" id="KW-0812">Transmembrane</keyword>
<dbReference type="Proteomes" id="UP001181693">
    <property type="component" value="Unassembled WGS sequence"/>
</dbReference>
<keyword evidence="2" id="KW-0472">Membrane</keyword>
<feature type="region of interest" description="Disordered" evidence="1">
    <location>
        <begin position="120"/>
        <end position="308"/>
    </location>
</feature>
<name>A0AAV3A1Q1_PYXAD</name>
<evidence type="ECO:0000313" key="5">
    <source>
        <dbReference type="Proteomes" id="UP001181693"/>
    </source>
</evidence>
<comment type="caution">
    <text evidence="4">The sequence shown here is derived from an EMBL/GenBank/DDBJ whole genome shotgun (WGS) entry which is preliminary data.</text>
</comment>
<organism evidence="4 5">
    <name type="scientific">Pyxicephalus adspersus</name>
    <name type="common">African bullfrog</name>
    <dbReference type="NCBI Taxonomy" id="30357"/>
    <lineage>
        <taxon>Eukaryota</taxon>
        <taxon>Metazoa</taxon>
        <taxon>Chordata</taxon>
        <taxon>Craniata</taxon>
        <taxon>Vertebrata</taxon>
        <taxon>Euteleostomi</taxon>
        <taxon>Amphibia</taxon>
        <taxon>Batrachia</taxon>
        <taxon>Anura</taxon>
        <taxon>Neobatrachia</taxon>
        <taxon>Ranoidea</taxon>
        <taxon>Pyxicephalidae</taxon>
        <taxon>Pyxicephalinae</taxon>
        <taxon>Pyxicephalus</taxon>
    </lineage>
</organism>
<evidence type="ECO:0000313" key="4">
    <source>
        <dbReference type="EMBL" id="DBA20473.1"/>
    </source>
</evidence>
<feature type="compositionally biased region" description="Basic and acidic residues" evidence="1">
    <location>
        <begin position="182"/>
        <end position="212"/>
    </location>
</feature>
<feature type="chain" id="PRO_5043920891" evidence="3">
    <location>
        <begin position="21"/>
        <end position="308"/>
    </location>
</feature>
<reference evidence="4" key="1">
    <citation type="thesis" date="2020" institute="ProQuest LLC" country="789 East Eisenhower Parkway, Ann Arbor, MI, USA">
        <title>Comparative Genomics and Chromosome Evolution.</title>
        <authorList>
            <person name="Mudd A.B."/>
        </authorList>
    </citation>
    <scope>NUCLEOTIDE SEQUENCE</scope>
    <source>
        <strain evidence="4">1538</strain>
        <tissue evidence="4">Blood</tissue>
    </source>
</reference>
<dbReference type="AlphaFoldDB" id="A0AAV3A1Q1"/>
<keyword evidence="5" id="KW-1185">Reference proteome</keyword>
<evidence type="ECO:0000256" key="2">
    <source>
        <dbReference type="SAM" id="Phobius"/>
    </source>
</evidence>
<sequence>MVNFLLIKCFLIATFGLADAFPSLPPDRDVYFNNKVPPKTQQNDGMSTRYLLAVIILAALGILFIVLIISCFIINHYLKEQEISLQKMYRLLLANNHTCAPDTDELRDVVVKVPRYRRQDEEDVEVKDEEDQEEEDGEVKDEDDEEEEKEKGENQRGKRSFEEYRNNKDKIPPKDKHHKREKGSLDGGVEKDRTGKKEKPKAPIPSKLEKNTTKKKKPLAPAKPRKATLEKVKPVALPRTKKSTAQKVKPVALPQTKKTAPKKVKTVAPPQTKKTTLKKVKTGTQPQAKKKKAKAKSLAATRNKKQRK</sequence>
<protein>
    <submittedName>
        <fullName evidence="4">Uncharacterized protein</fullName>
    </submittedName>
</protein>
<feature type="signal peptide" evidence="3">
    <location>
        <begin position="1"/>
        <end position="20"/>
    </location>
</feature>
<keyword evidence="2" id="KW-1133">Transmembrane helix</keyword>
<feature type="compositionally biased region" description="Basic residues" evidence="1">
    <location>
        <begin position="213"/>
        <end position="226"/>
    </location>
</feature>
<evidence type="ECO:0000256" key="3">
    <source>
        <dbReference type="SAM" id="SignalP"/>
    </source>
</evidence>
<keyword evidence="3" id="KW-0732">Signal</keyword>
<dbReference type="EMBL" id="DYDO01000007">
    <property type="protein sequence ID" value="DBA20473.1"/>
    <property type="molecule type" value="Genomic_DNA"/>
</dbReference>